<dbReference type="STRING" id="490622.A0A395NBC2"/>
<keyword evidence="4" id="KW-1185">Reference proteome</keyword>
<dbReference type="Gene3D" id="3.30.430.10">
    <property type="entry name" value="Killer Toxin P4, subunit A"/>
    <property type="match status" value="1"/>
</dbReference>
<keyword evidence="1" id="KW-0732">Signal</keyword>
<reference evidence="3 4" key="1">
    <citation type="journal article" date="2018" name="PLoS Pathog.">
        <title>Evolution of structural diversity of trichothecenes, a family of toxins produced by plant pathogenic and entomopathogenic fungi.</title>
        <authorList>
            <person name="Proctor R.H."/>
            <person name="McCormick S.P."/>
            <person name="Kim H.S."/>
            <person name="Cardoza R.E."/>
            <person name="Stanley A.M."/>
            <person name="Lindo L."/>
            <person name="Kelly A."/>
            <person name="Brown D.W."/>
            <person name="Lee T."/>
            <person name="Vaughan M.M."/>
            <person name="Alexander N.J."/>
            <person name="Busman M."/>
            <person name="Gutierrez S."/>
        </authorList>
    </citation>
    <scope>NUCLEOTIDE SEQUENCE [LARGE SCALE GENOMIC DNA]</scope>
    <source>
        <strain evidence="3 4">IBT 40837</strain>
    </source>
</reference>
<dbReference type="Pfam" id="PF09044">
    <property type="entry name" value="Kp4"/>
    <property type="match status" value="1"/>
</dbReference>
<name>A0A395NBC2_TRIAR</name>
<dbReference type="EMBL" id="PXOA01000655">
    <property type="protein sequence ID" value="RFU73385.1"/>
    <property type="molecule type" value="Genomic_DNA"/>
</dbReference>
<evidence type="ECO:0000313" key="4">
    <source>
        <dbReference type="Proteomes" id="UP000266272"/>
    </source>
</evidence>
<dbReference type="Proteomes" id="UP000266272">
    <property type="component" value="Unassembled WGS sequence"/>
</dbReference>
<proteinExistence type="predicted"/>
<dbReference type="InterPro" id="IPR011329">
    <property type="entry name" value="Killer_tox_Kp4/SMK"/>
</dbReference>
<dbReference type="SUPFAM" id="SSF55221">
    <property type="entry name" value="Yeast killer toxins"/>
    <property type="match status" value="1"/>
</dbReference>
<dbReference type="AlphaFoldDB" id="A0A395NBC2"/>
<evidence type="ECO:0000256" key="1">
    <source>
        <dbReference type="SAM" id="SignalP"/>
    </source>
</evidence>
<feature type="signal peptide" evidence="1">
    <location>
        <begin position="1"/>
        <end position="18"/>
    </location>
</feature>
<dbReference type="InterPro" id="IPR015131">
    <property type="entry name" value="Killer_tox_Kp4"/>
</dbReference>
<dbReference type="GO" id="GO:0005576">
    <property type="term" value="C:extracellular region"/>
    <property type="evidence" value="ECO:0007669"/>
    <property type="project" value="InterPro"/>
</dbReference>
<feature type="domain" description="Killer toxin Kp4" evidence="2">
    <location>
        <begin position="9"/>
        <end position="131"/>
    </location>
</feature>
<sequence>MKFPTIFTFIVAASTAQAGVNCNGSANCIHHGEDGADAMRKLRDIINQRINVNRWYSNHEYVACQQRWYSSAGDYCVFLQGTKNGASGGTIKARMDDLFNHGCETCGSVPINFHWPDSNDDKDGILTVNYINGHPSAHPEQCDARIWNYDTWTYIC</sequence>
<evidence type="ECO:0000259" key="2">
    <source>
        <dbReference type="Pfam" id="PF09044"/>
    </source>
</evidence>
<gene>
    <name evidence="3" type="ORF">TARUN_8868</name>
</gene>
<accession>A0A395NBC2</accession>
<organism evidence="3 4">
    <name type="scientific">Trichoderma arundinaceum</name>
    <dbReference type="NCBI Taxonomy" id="490622"/>
    <lineage>
        <taxon>Eukaryota</taxon>
        <taxon>Fungi</taxon>
        <taxon>Dikarya</taxon>
        <taxon>Ascomycota</taxon>
        <taxon>Pezizomycotina</taxon>
        <taxon>Sordariomycetes</taxon>
        <taxon>Hypocreomycetidae</taxon>
        <taxon>Hypocreales</taxon>
        <taxon>Hypocreaceae</taxon>
        <taxon>Trichoderma</taxon>
    </lineage>
</organism>
<protein>
    <submittedName>
        <fullName evidence="3">Kp4 killer toxin</fullName>
    </submittedName>
</protein>
<comment type="caution">
    <text evidence="3">The sequence shown here is derived from an EMBL/GenBank/DDBJ whole genome shotgun (WGS) entry which is preliminary data.</text>
</comment>
<feature type="chain" id="PRO_5017381261" evidence="1">
    <location>
        <begin position="19"/>
        <end position="156"/>
    </location>
</feature>
<dbReference type="OrthoDB" id="4177994at2759"/>
<evidence type="ECO:0000313" key="3">
    <source>
        <dbReference type="EMBL" id="RFU73385.1"/>
    </source>
</evidence>